<sequence length="279" mass="30167">MRVDPLHRVSMAVVSSTTAWHQSSRVAATVRSPFIRSERLDAAAPLDDTVARLNLLRPDVLIAYASMIRMLAEEQLAGRLRIRPRAVNSSSEVLTDEGRAMATRAFGVAPFNVYAATETGGIAAECDRHHGMHLFEDLVIPEWSRLPARPARTARRPSAGHGAVQSHTATHPVRDDRPGVPRHRVTGLRAAVPPARLDRRPDRRRPRPSRCHGRHYPRTPDRVPPGPGSPRCRGMAGPSRGVHGPPGGVAKDGSVIAASIVSAAGYMSGMSWSCMSPVA</sequence>
<evidence type="ECO:0000313" key="3">
    <source>
        <dbReference type="Proteomes" id="UP001500218"/>
    </source>
</evidence>
<dbReference type="PANTHER" id="PTHR36932:SF1">
    <property type="entry name" value="CAPSULAR POLYSACCHARIDE BIOSYNTHESIS PROTEIN"/>
    <property type="match status" value="1"/>
</dbReference>
<protein>
    <submittedName>
        <fullName evidence="2">Uncharacterized protein</fullName>
    </submittedName>
</protein>
<dbReference type="EMBL" id="BAAALT010000168">
    <property type="protein sequence ID" value="GAA1820060.1"/>
    <property type="molecule type" value="Genomic_DNA"/>
</dbReference>
<dbReference type="SUPFAM" id="SSF56801">
    <property type="entry name" value="Acetyl-CoA synthetase-like"/>
    <property type="match status" value="1"/>
</dbReference>
<reference evidence="2 3" key="1">
    <citation type="journal article" date="2019" name="Int. J. Syst. Evol. Microbiol.">
        <title>The Global Catalogue of Microorganisms (GCM) 10K type strain sequencing project: providing services to taxonomists for standard genome sequencing and annotation.</title>
        <authorList>
            <consortium name="The Broad Institute Genomics Platform"/>
            <consortium name="The Broad Institute Genome Sequencing Center for Infectious Disease"/>
            <person name="Wu L."/>
            <person name="Ma J."/>
        </authorList>
    </citation>
    <scope>NUCLEOTIDE SEQUENCE [LARGE SCALE GENOMIC DNA]</scope>
    <source>
        <strain evidence="2 3">JCM 13250</strain>
    </source>
</reference>
<dbReference type="Gene3D" id="3.40.50.12780">
    <property type="entry name" value="N-terminal domain of ligase-like"/>
    <property type="match status" value="1"/>
</dbReference>
<keyword evidence="3" id="KW-1185">Reference proteome</keyword>
<evidence type="ECO:0000313" key="2">
    <source>
        <dbReference type="EMBL" id="GAA1820060.1"/>
    </source>
</evidence>
<dbReference type="InterPro" id="IPR053158">
    <property type="entry name" value="CapK_Type1_Caps_Biosynth"/>
</dbReference>
<dbReference type="Proteomes" id="UP001500218">
    <property type="component" value="Unassembled WGS sequence"/>
</dbReference>
<dbReference type="InterPro" id="IPR042099">
    <property type="entry name" value="ANL_N_sf"/>
</dbReference>
<accession>A0ABN2MF73</accession>
<gene>
    <name evidence="2" type="ORF">GCM10009682_45630</name>
</gene>
<comment type="caution">
    <text evidence="2">The sequence shown here is derived from an EMBL/GenBank/DDBJ whole genome shotgun (WGS) entry which is preliminary data.</text>
</comment>
<name>A0ABN2MF73_9ACTN</name>
<feature type="compositionally biased region" description="Basic residues" evidence="1">
    <location>
        <begin position="202"/>
        <end position="217"/>
    </location>
</feature>
<organism evidence="2 3">
    <name type="scientific">Luedemannella flava</name>
    <dbReference type="NCBI Taxonomy" id="349316"/>
    <lineage>
        <taxon>Bacteria</taxon>
        <taxon>Bacillati</taxon>
        <taxon>Actinomycetota</taxon>
        <taxon>Actinomycetes</taxon>
        <taxon>Micromonosporales</taxon>
        <taxon>Micromonosporaceae</taxon>
        <taxon>Luedemannella</taxon>
    </lineage>
</organism>
<evidence type="ECO:0000256" key="1">
    <source>
        <dbReference type="SAM" id="MobiDB-lite"/>
    </source>
</evidence>
<dbReference type="PANTHER" id="PTHR36932">
    <property type="entry name" value="CAPSULAR POLYSACCHARIDE BIOSYNTHESIS PROTEIN"/>
    <property type="match status" value="1"/>
</dbReference>
<feature type="region of interest" description="Disordered" evidence="1">
    <location>
        <begin position="153"/>
        <end position="248"/>
    </location>
</feature>
<proteinExistence type="predicted"/>